<dbReference type="Gene3D" id="1.20.58.2140">
    <property type="match status" value="1"/>
</dbReference>
<accession>B5Y4Y7</accession>
<dbReference type="KEGG" id="pti:PHATR_43976"/>
<dbReference type="RefSeq" id="XP_002186379.1">
    <property type="nucleotide sequence ID" value="XM_002186343.1"/>
</dbReference>
<dbReference type="PANTHER" id="PTHR10741">
    <property type="entry name" value="TRANSLIN AND TRANSLIN ASSOCIATED PROTEIN X"/>
    <property type="match status" value="1"/>
</dbReference>
<name>B5Y4Y7_PHATC</name>
<keyword evidence="2" id="KW-1185">Reference proteome</keyword>
<evidence type="ECO:0008006" key="3">
    <source>
        <dbReference type="Google" id="ProtNLM"/>
    </source>
</evidence>
<dbReference type="GO" id="GO:0043565">
    <property type="term" value="F:sequence-specific DNA binding"/>
    <property type="evidence" value="ECO:0007669"/>
    <property type="project" value="InterPro"/>
</dbReference>
<dbReference type="InterPro" id="IPR016069">
    <property type="entry name" value="Translin_C"/>
</dbReference>
<dbReference type="HOGENOM" id="CLU_512451_0_0_1"/>
<dbReference type="OMA" id="RRKYDGT"/>
<gene>
    <name evidence="1" type="ORF">PHATR_43976</name>
</gene>
<dbReference type="eggNOG" id="ENOG502S1W5">
    <property type="taxonomic scope" value="Eukaryota"/>
</dbReference>
<dbReference type="InterPro" id="IPR002848">
    <property type="entry name" value="Translin_fam"/>
</dbReference>
<dbReference type="CDD" id="cd14820">
    <property type="entry name" value="TRAX"/>
    <property type="match status" value="1"/>
</dbReference>
<dbReference type="PaxDb" id="2850-Phatr43976"/>
<dbReference type="Proteomes" id="UP000000759">
    <property type="component" value="Chromosome 3"/>
</dbReference>
<dbReference type="STRING" id="556484.B5Y4Y7"/>
<dbReference type="AlphaFoldDB" id="B5Y4Y7"/>
<dbReference type="Gene3D" id="1.20.58.200">
    <property type="entry name" value="Translin, domain 2"/>
    <property type="match status" value="1"/>
</dbReference>
<sequence length="492" mass="54760">MEAILIRAARNRALSLHHCKLPSIATAALCLSNSLFHTATAITMPSPPYAYRSSDSKPLDLSALEAQITTLEDQRQRAFELSRDMQVAILQAKTALEYNEDTSSVTTKLDTLLENPLLKQLDASDRAPRHANLSFKMEDYLRFLAFQRFLQSADLLPPAAPFTDEEYLGACMGLAQDLQRYGLGRATVRDVASVQAAADLVGDLLDFLLQLDFRNGPLRRKYDGTKYSLKALETLLYELAVTDSSRAVEGTSPAKRSKVEKASTMLLPLDSLQALKSRMVYRDDLRESLIKKCRDGQKAAKQSIFALHRGDKEKALELLTECHNGIVNELLPIVVEEPLLRNGSFANVLEEYVEGKLFCAWLYGKDYGRDVESDQPSGTVLKPEDFDIALEPAEYLGGLCDLTGEVGRYAVQRGTARDVRGVQLCLETNTSIYTALQAIGRLPQGIPKKMDQLRYSVEKIERMLYEMSLSEAAGGRNVRSEVEESSAMNEEN</sequence>
<reference evidence="2" key="2">
    <citation type="submission" date="2008-08" db="EMBL/GenBank/DDBJ databases">
        <authorList>
            <consortium name="Diatom Consortium"/>
            <person name="Grigoriev I."/>
            <person name="Grimwood J."/>
            <person name="Kuo A."/>
            <person name="Otillar R.P."/>
            <person name="Salamov A."/>
            <person name="Detter J.C."/>
            <person name="Lindquist E."/>
            <person name="Shapiro H."/>
            <person name="Lucas S."/>
            <person name="Glavina del Rio T."/>
            <person name="Pitluck S."/>
            <person name="Rokhsar D."/>
            <person name="Bowler C."/>
        </authorList>
    </citation>
    <scope>GENOME REANNOTATION</scope>
    <source>
        <strain evidence="2">CCAP 1055/1</strain>
    </source>
</reference>
<dbReference type="InterPro" id="IPR036081">
    <property type="entry name" value="Translin_sf"/>
</dbReference>
<dbReference type="OrthoDB" id="829at2759"/>
<reference evidence="1 2" key="1">
    <citation type="journal article" date="2008" name="Nature">
        <title>The Phaeodactylum genome reveals the evolutionary history of diatom genomes.</title>
        <authorList>
            <person name="Bowler C."/>
            <person name="Allen A.E."/>
            <person name="Badger J.H."/>
            <person name="Grimwood J."/>
            <person name="Jabbari K."/>
            <person name="Kuo A."/>
            <person name="Maheswari U."/>
            <person name="Martens C."/>
            <person name="Maumus F."/>
            <person name="Otillar R.P."/>
            <person name="Rayko E."/>
            <person name="Salamov A."/>
            <person name="Vandepoele K."/>
            <person name="Beszteri B."/>
            <person name="Gruber A."/>
            <person name="Heijde M."/>
            <person name="Katinka M."/>
            <person name="Mock T."/>
            <person name="Valentin K."/>
            <person name="Verret F."/>
            <person name="Berges J.A."/>
            <person name="Brownlee C."/>
            <person name="Cadoret J.P."/>
            <person name="Chiovitti A."/>
            <person name="Choi C.J."/>
            <person name="Coesel S."/>
            <person name="De Martino A."/>
            <person name="Detter J.C."/>
            <person name="Durkin C."/>
            <person name="Falciatore A."/>
            <person name="Fournet J."/>
            <person name="Haruta M."/>
            <person name="Huysman M.J."/>
            <person name="Jenkins B.D."/>
            <person name="Jiroutova K."/>
            <person name="Jorgensen R.E."/>
            <person name="Joubert Y."/>
            <person name="Kaplan A."/>
            <person name="Kroger N."/>
            <person name="Kroth P.G."/>
            <person name="La Roche J."/>
            <person name="Lindquist E."/>
            <person name="Lommer M."/>
            <person name="Martin-Jezequel V."/>
            <person name="Lopez P.J."/>
            <person name="Lucas S."/>
            <person name="Mangogna M."/>
            <person name="McGinnis K."/>
            <person name="Medlin L.K."/>
            <person name="Montsant A."/>
            <person name="Oudot-Le Secq M.P."/>
            <person name="Napoli C."/>
            <person name="Obornik M."/>
            <person name="Parker M.S."/>
            <person name="Petit J.L."/>
            <person name="Porcel B.M."/>
            <person name="Poulsen N."/>
            <person name="Robison M."/>
            <person name="Rychlewski L."/>
            <person name="Rynearson T.A."/>
            <person name="Schmutz J."/>
            <person name="Shapiro H."/>
            <person name="Siaut M."/>
            <person name="Stanley M."/>
            <person name="Sussman M.R."/>
            <person name="Taylor A.R."/>
            <person name="Vardi A."/>
            <person name="von Dassow P."/>
            <person name="Vyverman W."/>
            <person name="Willis A."/>
            <person name="Wyrwicz L.S."/>
            <person name="Rokhsar D.S."/>
            <person name="Weissenbach J."/>
            <person name="Armbrust E.V."/>
            <person name="Green B.R."/>
            <person name="Van de Peer Y."/>
            <person name="Grigoriev I.V."/>
        </authorList>
    </citation>
    <scope>NUCLEOTIDE SEQUENCE [LARGE SCALE GENOMIC DNA]</scope>
    <source>
        <strain evidence="1 2">CCAP 1055/1</strain>
    </source>
</reference>
<protein>
    <recommendedName>
        <fullName evidence="3">Translin</fullName>
    </recommendedName>
</protein>
<proteinExistence type="predicted"/>
<organism evidence="1 2">
    <name type="scientific">Phaeodactylum tricornutum (strain CCAP 1055/1)</name>
    <dbReference type="NCBI Taxonomy" id="556484"/>
    <lineage>
        <taxon>Eukaryota</taxon>
        <taxon>Sar</taxon>
        <taxon>Stramenopiles</taxon>
        <taxon>Ochrophyta</taxon>
        <taxon>Bacillariophyta</taxon>
        <taxon>Bacillariophyceae</taxon>
        <taxon>Bacillariophycidae</taxon>
        <taxon>Naviculales</taxon>
        <taxon>Phaeodactylaceae</taxon>
        <taxon>Phaeodactylum</taxon>
    </lineage>
</organism>
<evidence type="ECO:0000313" key="1">
    <source>
        <dbReference type="EMBL" id="ACI65849.1"/>
    </source>
</evidence>
<dbReference type="SUPFAM" id="SSF74784">
    <property type="entry name" value="Translin"/>
    <property type="match status" value="2"/>
</dbReference>
<dbReference type="InParanoid" id="B5Y4Y7"/>
<dbReference type="GeneID" id="7204192"/>
<dbReference type="Pfam" id="PF01997">
    <property type="entry name" value="Translin"/>
    <property type="match status" value="2"/>
</dbReference>
<evidence type="ECO:0000313" key="2">
    <source>
        <dbReference type="Proteomes" id="UP000000759"/>
    </source>
</evidence>
<dbReference type="EMBL" id="CP001142">
    <property type="protein sequence ID" value="ACI65849.1"/>
    <property type="molecule type" value="Genomic_DNA"/>
</dbReference>